<dbReference type="SUPFAM" id="SSF89550">
    <property type="entry name" value="PHP domain-like"/>
    <property type="match status" value="1"/>
</dbReference>
<name>A0A3B0V6N7_9ZZZZ</name>
<dbReference type="InterPro" id="IPR050243">
    <property type="entry name" value="PHP_phosphatase"/>
</dbReference>
<protein>
    <submittedName>
        <fullName evidence="2">Uncharacterized protein MJ1295</fullName>
    </submittedName>
</protein>
<dbReference type="PANTHER" id="PTHR36928">
    <property type="entry name" value="PHOSPHATASE YCDX-RELATED"/>
    <property type="match status" value="1"/>
</dbReference>
<accession>A0A3B0V6N7</accession>
<dbReference type="InterPro" id="IPR003141">
    <property type="entry name" value="Pol/His_phosphatase_N"/>
</dbReference>
<dbReference type="EMBL" id="UOEX01000052">
    <property type="protein sequence ID" value="VAW33677.1"/>
    <property type="molecule type" value="Genomic_DNA"/>
</dbReference>
<proteinExistence type="predicted"/>
<sequence length="222" mass="23874">MIDLHSHTFFSDGELVPSEHLRRVEAMGYEAMAITDHADSSNLDFIIPRIVRAAADWNRHSTTRMIAGIELTHVQPPLIARLTAQARELGAQLVVVHGETIVEPVAPGTNLAAIEAKVDILAHPGLISAEEMELAALRGVCIEISGRKGHCLTNGHIVRLAAAGGADLVLDSDAHGPDDFMTQERADNIAYGAGLNQSGLEAVRRNMKRLTARIFKDLPASG</sequence>
<dbReference type="InterPro" id="IPR016195">
    <property type="entry name" value="Pol/histidinol_Pase-like"/>
</dbReference>
<evidence type="ECO:0000313" key="2">
    <source>
        <dbReference type="EMBL" id="VAW33677.1"/>
    </source>
</evidence>
<dbReference type="GO" id="GO:0042578">
    <property type="term" value="F:phosphoric ester hydrolase activity"/>
    <property type="evidence" value="ECO:0007669"/>
    <property type="project" value="TreeGrafter"/>
</dbReference>
<dbReference type="Gene3D" id="3.20.20.140">
    <property type="entry name" value="Metal-dependent hydrolases"/>
    <property type="match status" value="1"/>
</dbReference>
<feature type="domain" description="Polymerase/histidinol phosphatase N-terminal" evidence="1">
    <location>
        <begin position="2"/>
        <end position="75"/>
    </location>
</feature>
<dbReference type="InterPro" id="IPR004013">
    <property type="entry name" value="PHP_dom"/>
</dbReference>
<reference evidence="2" key="1">
    <citation type="submission" date="2018-06" db="EMBL/GenBank/DDBJ databases">
        <authorList>
            <person name="Zhirakovskaya E."/>
        </authorList>
    </citation>
    <scope>NUCLEOTIDE SEQUENCE</scope>
</reference>
<dbReference type="GO" id="GO:0008270">
    <property type="term" value="F:zinc ion binding"/>
    <property type="evidence" value="ECO:0007669"/>
    <property type="project" value="TreeGrafter"/>
</dbReference>
<evidence type="ECO:0000259" key="1">
    <source>
        <dbReference type="SMART" id="SM00481"/>
    </source>
</evidence>
<dbReference type="CDD" id="cd07432">
    <property type="entry name" value="PHP_HisPPase"/>
    <property type="match status" value="1"/>
</dbReference>
<gene>
    <name evidence="2" type="ORF">MNBD_DELTA03-1665</name>
</gene>
<organism evidence="2">
    <name type="scientific">hydrothermal vent metagenome</name>
    <dbReference type="NCBI Taxonomy" id="652676"/>
    <lineage>
        <taxon>unclassified sequences</taxon>
        <taxon>metagenomes</taxon>
        <taxon>ecological metagenomes</taxon>
    </lineage>
</organism>
<dbReference type="GO" id="GO:0005829">
    <property type="term" value="C:cytosol"/>
    <property type="evidence" value="ECO:0007669"/>
    <property type="project" value="TreeGrafter"/>
</dbReference>
<dbReference type="Pfam" id="PF02811">
    <property type="entry name" value="PHP"/>
    <property type="match status" value="1"/>
</dbReference>
<dbReference type="PANTHER" id="PTHR36928:SF1">
    <property type="entry name" value="PHOSPHATASE YCDX-RELATED"/>
    <property type="match status" value="1"/>
</dbReference>
<dbReference type="AlphaFoldDB" id="A0A3B0V6N7"/>
<dbReference type="NCBIfam" id="NF004981">
    <property type="entry name" value="PRK06361.1"/>
    <property type="match status" value="1"/>
</dbReference>
<dbReference type="SMART" id="SM00481">
    <property type="entry name" value="POLIIIAc"/>
    <property type="match status" value="1"/>
</dbReference>